<dbReference type="Gene3D" id="3.40.47.10">
    <property type="match status" value="1"/>
</dbReference>
<dbReference type="InterPro" id="IPR050091">
    <property type="entry name" value="PKS_NRPS_Biosynth_Enz"/>
</dbReference>
<evidence type="ECO:0000259" key="4">
    <source>
        <dbReference type="PROSITE" id="PS52004"/>
    </source>
</evidence>
<keyword evidence="2" id="KW-0597">Phosphoprotein</keyword>
<organism evidence="7">
    <name type="scientific">Aureococcus anophagefferens</name>
    <name type="common">Harmful bloom alga</name>
    <dbReference type="NCBI Taxonomy" id="44056"/>
    <lineage>
        <taxon>Eukaryota</taxon>
        <taxon>Sar</taxon>
        <taxon>Stramenopiles</taxon>
        <taxon>Ochrophyta</taxon>
        <taxon>Pelagophyceae</taxon>
        <taxon>Pelagomonadales</taxon>
        <taxon>Pelagomonadaceae</taxon>
        <taxon>Aureococcus</taxon>
    </lineage>
</organism>
<evidence type="ECO:0000313" key="6">
    <source>
        <dbReference type="EMBL" id="EGB04070.1"/>
    </source>
</evidence>
<evidence type="ECO:0000256" key="3">
    <source>
        <dbReference type="ARBA" id="ARBA00022679"/>
    </source>
</evidence>
<dbReference type="GeneID" id="20221256"/>
<dbReference type="GeneID" id="20221245"/>
<dbReference type="InParanoid" id="F0YLC0"/>
<dbReference type="OrthoDB" id="197883at2759"/>
<feature type="domain" description="Ketosynthase family 3 (KS3)" evidence="4">
    <location>
        <begin position="1"/>
        <end position="143"/>
    </location>
</feature>
<dbReference type="EMBL" id="GL833156">
    <property type="protein sequence ID" value="EGB04067.1"/>
    <property type="molecule type" value="Genomic_DNA"/>
</dbReference>
<dbReference type="InterPro" id="IPR020841">
    <property type="entry name" value="PKS_Beta-ketoAc_synthase_dom"/>
</dbReference>
<protein>
    <recommendedName>
        <fullName evidence="4">Ketosynthase family 3 (KS3) domain-containing protein</fullName>
    </recommendedName>
</protein>
<dbReference type="InterPro" id="IPR014030">
    <property type="entry name" value="Ketoacyl_synth_N"/>
</dbReference>
<dbReference type="GO" id="GO:0004312">
    <property type="term" value="F:fatty acid synthase activity"/>
    <property type="evidence" value="ECO:0007669"/>
    <property type="project" value="TreeGrafter"/>
</dbReference>
<dbReference type="PROSITE" id="PS52004">
    <property type="entry name" value="KS3_2"/>
    <property type="match status" value="1"/>
</dbReference>
<accession>F0YLC0</accession>
<dbReference type="PANTHER" id="PTHR43775">
    <property type="entry name" value="FATTY ACID SYNTHASE"/>
    <property type="match status" value="1"/>
</dbReference>
<dbReference type="RefSeq" id="XP_009041195.1">
    <property type="nucleotide sequence ID" value="XM_009042947.1"/>
</dbReference>
<feature type="non-terminal residue" evidence="5">
    <location>
        <position position="1"/>
    </location>
</feature>
<evidence type="ECO:0000256" key="1">
    <source>
        <dbReference type="ARBA" id="ARBA00022450"/>
    </source>
</evidence>
<dbReference type="KEGG" id="aaf:AURANDRAFT_33080"/>
<dbReference type="eggNOG" id="KOG1202">
    <property type="taxonomic scope" value="Eukaryota"/>
</dbReference>
<proteinExistence type="predicted"/>
<evidence type="ECO:0000313" key="5">
    <source>
        <dbReference type="EMBL" id="EGB04067.1"/>
    </source>
</evidence>
<dbReference type="AlphaFoldDB" id="F0YLC0"/>
<gene>
    <name evidence="5" type="ORF">AURANDRAFT_33080</name>
    <name evidence="6" type="ORF">AURANDRAFT_33134</name>
</gene>
<sequence length="143" mass="14305">LTSSDVGVFVGIEVSGLRGGSEAMMSVFSTSGGALSIASGRLSYTLGLVGPCYSLDTACSSALAALHICSSAVNGGEECQDGVGIGTKILSEAVNIATSVAGMTSSRGRCHTFDQRANGYCRGEGCGAFVLCSSAEDESEATL</sequence>
<evidence type="ECO:0000256" key="2">
    <source>
        <dbReference type="ARBA" id="ARBA00022553"/>
    </source>
</evidence>
<keyword evidence="1" id="KW-0596">Phosphopantetheine</keyword>
<dbReference type="PROSITE" id="PS00606">
    <property type="entry name" value="KS3_1"/>
    <property type="match status" value="1"/>
</dbReference>
<dbReference type="Proteomes" id="UP000002729">
    <property type="component" value="Unassembled WGS sequence"/>
</dbReference>
<dbReference type="SUPFAM" id="SSF53901">
    <property type="entry name" value="Thiolase-like"/>
    <property type="match status" value="1"/>
</dbReference>
<dbReference type="GO" id="GO:0004315">
    <property type="term" value="F:3-oxoacyl-[acyl-carrier-protein] synthase activity"/>
    <property type="evidence" value="ECO:0007669"/>
    <property type="project" value="InterPro"/>
</dbReference>
<name>F0YLC0_AURAN</name>
<dbReference type="KEGG" id="aaf:AURANDRAFT_33134"/>
<dbReference type="RefSeq" id="XP_009041192.1">
    <property type="nucleotide sequence ID" value="XM_009042944.1"/>
</dbReference>
<dbReference type="InterPro" id="IPR018201">
    <property type="entry name" value="Ketoacyl_synth_AS"/>
</dbReference>
<dbReference type="InterPro" id="IPR016039">
    <property type="entry name" value="Thiolase-like"/>
</dbReference>
<dbReference type="GO" id="GO:0006633">
    <property type="term" value="P:fatty acid biosynthetic process"/>
    <property type="evidence" value="ECO:0007669"/>
    <property type="project" value="InterPro"/>
</dbReference>
<reference evidence="5 7" key="1">
    <citation type="journal article" date="2011" name="Proc. Natl. Acad. Sci. U.S.A.">
        <title>Niche of harmful alga Aureococcus anophagefferens revealed through ecogenomics.</title>
        <authorList>
            <person name="Gobler C.J."/>
            <person name="Berry D.L."/>
            <person name="Dyhrman S.T."/>
            <person name="Wilhelm S.W."/>
            <person name="Salamov A."/>
            <person name="Lobanov A.V."/>
            <person name="Zhang Y."/>
            <person name="Collier J.L."/>
            <person name="Wurch L.L."/>
            <person name="Kustka A.B."/>
            <person name="Dill B.D."/>
            <person name="Shah M."/>
            <person name="VerBerkmoes N.C."/>
            <person name="Kuo A."/>
            <person name="Terry A."/>
            <person name="Pangilinan J."/>
            <person name="Lindquist E.A."/>
            <person name="Lucas S."/>
            <person name="Paulsen I.T."/>
            <person name="Hattenrath-Lehmann T.K."/>
            <person name="Talmage S.C."/>
            <person name="Walker E.A."/>
            <person name="Koch F."/>
            <person name="Burson A.M."/>
            <person name="Marcoval M.A."/>
            <person name="Tang Y.Z."/>
            <person name="Lecleir G.R."/>
            <person name="Coyne K.J."/>
            <person name="Berg G.M."/>
            <person name="Bertrand E.M."/>
            <person name="Saito M.A."/>
            <person name="Gladyshev V.N."/>
            <person name="Grigoriev I.V."/>
        </authorList>
    </citation>
    <scope>NUCLEOTIDE SEQUENCE [LARGE SCALE GENOMIC DNA]</scope>
    <source>
        <strain evidence="7">CCMP 1984</strain>
        <strain evidence="5">CCMP1984</strain>
    </source>
</reference>
<keyword evidence="7" id="KW-1185">Reference proteome</keyword>
<dbReference type="EMBL" id="GL833156">
    <property type="protein sequence ID" value="EGB04070.1"/>
    <property type="molecule type" value="Genomic_DNA"/>
</dbReference>
<dbReference type="Pfam" id="PF00109">
    <property type="entry name" value="ketoacyl-synt"/>
    <property type="match status" value="1"/>
</dbReference>
<evidence type="ECO:0000313" key="7">
    <source>
        <dbReference type="Proteomes" id="UP000002729"/>
    </source>
</evidence>
<dbReference type="PANTHER" id="PTHR43775:SF37">
    <property type="entry name" value="SI:DKEY-61P9.11"/>
    <property type="match status" value="1"/>
</dbReference>
<keyword evidence="3" id="KW-0808">Transferase</keyword>